<name>A0A0F9BUC6_9ZZZZ</name>
<feature type="non-terminal residue" evidence="1">
    <location>
        <position position="60"/>
    </location>
</feature>
<reference evidence="1" key="1">
    <citation type="journal article" date="2015" name="Nature">
        <title>Complex archaea that bridge the gap between prokaryotes and eukaryotes.</title>
        <authorList>
            <person name="Spang A."/>
            <person name="Saw J.H."/>
            <person name="Jorgensen S.L."/>
            <person name="Zaremba-Niedzwiedzka K."/>
            <person name="Martijn J."/>
            <person name="Lind A.E."/>
            <person name="van Eijk R."/>
            <person name="Schleper C."/>
            <person name="Guy L."/>
            <person name="Ettema T.J."/>
        </authorList>
    </citation>
    <scope>NUCLEOTIDE SEQUENCE</scope>
</reference>
<dbReference type="AlphaFoldDB" id="A0A0F9BUC6"/>
<dbReference type="EMBL" id="LAZR01047531">
    <property type="protein sequence ID" value="KKK94004.1"/>
    <property type="molecule type" value="Genomic_DNA"/>
</dbReference>
<protein>
    <submittedName>
        <fullName evidence="1">Uncharacterized protein</fullName>
    </submittedName>
</protein>
<comment type="caution">
    <text evidence="1">The sequence shown here is derived from an EMBL/GenBank/DDBJ whole genome shotgun (WGS) entry which is preliminary data.</text>
</comment>
<gene>
    <name evidence="1" type="ORF">LCGC14_2687160</name>
</gene>
<accession>A0A0F9BUC6</accession>
<organism evidence="1">
    <name type="scientific">marine sediment metagenome</name>
    <dbReference type="NCBI Taxonomy" id="412755"/>
    <lineage>
        <taxon>unclassified sequences</taxon>
        <taxon>metagenomes</taxon>
        <taxon>ecological metagenomes</taxon>
    </lineage>
</organism>
<evidence type="ECO:0000313" key="1">
    <source>
        <dbReference type="EMBL" id="KKK94004.1"/>
    </source>
</evidence>
<proteinExistence type="predicted"/>
<sequence length="60" mass="7193">MRTFRDVINQMKDAYGMFEFKVAKERILLDVLETLYTRRDSDPTHIALIRNELEYVIAKD</sequence>